<feature type="compositionally biased region" description="Acidic residues" evidence="5">
    <location>
        <begin position="184"/>
        <end position="193"/>
    </location>
</feature>
<feature type="compositionally biased region" description="Basic and acidic residues" evidence="5">
    <location>
        <begin position="172"/>
        <end position="183"/>
    </location>
</feature>
<evidence type="ECO:0000256" key="3">
    <source>
        <dbReference type="ARBA" id="ARBA00022833"/>
    </source>
</evidence>
<proteinExistence type="predicted"/>
<keyword evidence="1" id="KW-0479">Metal-binding</keyword>
<name>A0ABM1QFZ8_CAMSA</name>
<protein>
    <submittedName>
        <fullName evidence="9">Uncharacterized protein LOC104720234</fullName>
    </submittedName>
</protein>
<feature type="domain" description="SWIM-type" evidence="7">
    <location>
        <begin position="676"/>
        <end position="708"/>
    </location>
</feature>
<feature type="compositionally biased region" description="Acidic residues" evidence="5">
    <location>
        <begin position="71"/>
        <end position="93"/>
    </location>
</feature>
<dbReference type="PANTHER" id="PTHR31973:SF187">
    <property type="entry name" value="MUTATOR TRANSPOSASE MUDRA PROTEIN"/>
    <property type="match status" value="1"/>
</dbReference>
<organism evidence="8 9">
    <name type="scientific">Camelina sativa</name>
    <name type="common">False flax</name>
    <name type="synonym">Myagrum sativum</name>
    <dbReference type="NCBI Taxonomy" id="90675"/>
    <lineage>
        <taxon>Eukaryota</taxon>
        <taxon>Viridiplantae</taxon>
        <taxon>Streptophyta</taxon>
        <taxon>Embryophyta</taxon>
        <taxon>Tracheophyta</taxon>
        <taxon>Spermatophyta</taxon>
        <taxon>Magnoliopsida</taxon>
        <taxon>eudicotyledons</taxon>
        <taxon>Gunneridae</taxon>
        <taxon>Pentapetalae</taxon>
        <taxon>rosids</taxon>
        <taxon>malvids</taxon>
        <taxon>Brassicales</taxon>
        <taxon>Brassicaceae</taxon>
        <taxon>Camelineae</taxon>
        <taxon>Camelina</taxon>
    </lineage>
</organism>
<evidence type="ECO:0000259" key="6">
    <source>
        <dbReference type="PROSITE" id="PS50158"/>
    </source>
</evidence>
<feature type="compositionally biased region" description="Polar residues" evidence="5">
    <location>
        <begin position="114"/>
        <end position="129"/>
    </location>
</feature>
<feature type="compositionally biased region" description="Basic residues" evidence="5">
    <location>
        <begin position="755"/>
        <end position="766"/>
    </location>
</feature>
<evidence type="ECO:0000313" key="8">
    <source>
        <dbReference type="Proteomes" id="UP000694864"/>
    </source>
</evidence>
<feature type="region of interest" description="Disordered" evidence="5">
    <location>
        <begin position="750"/>
        <end position="827"/>
    </location>
</feature>
<dbReference type="RefSeq" id="XP_019085686.1">
    <property type="nucleotide sequence ID" value="XM_019230141.1"/>
</dbReference>
<accession>A0ABM1QFZ8</accession>
<feature type="domain" description="CCHC-type" evidence="6">
    <location>
        <begin position="789"/>
        <end position="804"/>
    </location>
</feature>
<keyword evidence="2 4" id="KW-0863">Zinc-finger</keyword>
<dbReference type="Proteomes" id="UP000694864">
    <property type="component" value="Chromosome 2"/>
</dbReference>
<feature type="region of interest" description="Disordered" evidence="5">
    <location>
        <begin position="161"/>
        <end position="216"/>
    </location>
</feature>
<keyword evidence="3" id="KW-0862">Zinc</keyword>
<dbReference type="PROSITE" id="PS50158">
    <property type="entry name" value="ZF_CCHC"/>
    <property type="match status" value="1"/>
</dbReference>
<dbReference type="Pfam" id="PF10551">
    <property type="entry name" value="MULE"/>
    <property type="match status" value="1"/>
</dbReference>
<dbReference type="Pfam" id="PF04434">
    <property type="entry name" value="SWIM"/>
    <property type="match status" value="1"/>
</dbReference>
<dbReference type="PROSITE" id="PS50966">
    <property type="entry name" value="ZF_SWIM"/>
    <property type="match status" value="1"/>
</dbReference>
<dbReference type="InterPro" id="IPR018289">
    <property type="entry name" value="MULE_transposase_dom"/>
</dbReference>
<dbReference type="SMART" id="SM00575">
    <property type="entry name" value="ZnF_PMZ"/>
    <property type="match status" value="1"/>
</dbReference>
<dbReference type="InterPro" id="IPR006564">
    <property type="entry name" value="Znf_PMZ"/>
</dbReference>
<reference evidence="8" key="1">
    <citation type="journal article" date="2014" name="Nat. Commun.">
        <title>The emerging biofuel crop Camelina sativa retains a highly undifferentiated hexaploid genome structure.</title>
        <authorList>
            <person name="Kagale S."/>
            <person name="Koh C."/>
            <person name="Nixon J."/>
            <person name="Bollina V."/>
            <person name="Clarke W.E."/>
            <person name="Tuteja R."/>
            <person name="Spillane C."/>
            <person name="Robinson S.J."/>
            <person name="Links M.G."/>
            <person name="Clarke C."/>
            <person name="Higgins E.E."/>
            <person name="Huebert T."/>
            <person name="Sharpe A.G."/>
            <person name="Parkin I.A."/>
        </authorList>
    </citation>
    <scope>NUCLEOTIDE SEQUENCE [LARGE SCALE GENOMIC DNA]</scope>
    <source>
        <strain evidence="8">cv. DH55</strain>
    </source>
</reference>
<evidence type="ECO:0000256" key="4">
    <source>
        <dbReference type="PROSITE-ProRule" id="PRU00047"/>
    </source>
</evidence>
<evidence type="ECO:0000256" key="1">
    <source>
        <dbReference type="ARBA" id="ARBA00022723"/>
    </source>
</evidence>
<evidence type="ECO:0000256" key="2">
    <source>
        <dbReference type="ARBA" id="ARBA00022771"/>
    </source>
</evidence>
<feature type="compositionally biased region" description="Basic residues" evidence="5">
    <location>
        <begin position="776"/>
        <end position="788"/>
    </location>
</feature>
<gene>
    <name evidence="9" type="primary">LOC104720234</name>
</gene>
<dbReference type="InterPro" id="IPR001878">
    <property type="entry name" value="Znf_CCHC"/>
</dbReference>
<dbReference type="GeneID" id="104720234"/>
<reference evidence="9" key="2">
    <citation type="submission" date="2025-08" db="UniProtKB">
        <authorList>
            <consortium name="RefSeq"/>
        </authorList>
    </citation>
    <scope>IDENTIFICATION</scope>
    <source>
        <tissue evidence="9">Leaf</tissue>
    </source>
</reference>
<evidence type="ECO:0000256" key="5">
    <source>
        <dbReference type="SAM" id="MobiDB-lite"/>
    </source>
</evidence>
<feature type="region of interest" description="Disordered" evidence="5">
    <location>
        <begin position="59"/>
        <end position="134"/>
    </location>
</feature>
<dbReference type="PANTHER" id="PTHR31973">
    <property type="entry name" value="POLYPROTEIN, PUTATIVE-RELATED"/>
    <property type="match status" value="1"/>
</dbReference>
<evidence type="ECO:0000313" key="9">
    <source>
        <dbReference type="RefSeq" id="XP_019085686.1"/>
    </source>
</evidence>
<sequence length="833" mass="97118">MKKEDDGYNYICELGCKSISWKLSEIRWLKFEKFIKSVDVTTPISLVWFKEASEETKMMKIRAEEGSEYGNSDEDDKPPKEDDEPEESEDETPASDGENEKGKFGDDLDEIQEQETVNQNGSEGLNANQIEVDDGDEVVIDAGDGRDDDRFQFVFEEGSRRNAELDNATQKLAEEQATERREEEVETDPEFGLEDSKYPDTPLESEEEWEEWKNPRREKRKDKFHGDLNKESYIWLFQTFNSGLEFKDQLLRYSLNTQYDVKMANSEANRIAAVCCKDKCPWKFFCSVEHPINKWMVKLCHYKHNHGKSSRVPMLKQGLIEGLFREEIRRNVNLSAADIKDIIKERYDIVVNISKCYKGRRIALDSVLEAQAIQFAKLWDYEAEIKRSHKDIRTEIVTVENNGRQQFQAFYICFDEFRRTWLKCCRPVIDLDECFLKWDLEGDLLAAVGRDADNKMYPIAWAVVTGENKDTWGWFIKKLKTDLNLGVGENLTIISDKEKGLVIAIGSELPQAEHRMCARHIYGNWKKTFSRSKYKNLFWGVAYSYHQGEYEEKMKLVYAYDPIAYEALLNYEPEKWCRAFFNPESHCADVHNNLSEAFNRTIKIARSKPVITMLEDIRRQAMVRISRRWTKADKCNSFLTPITMAILEKARIEKKYCRTLRSSSYIYEVNEFNVRYTVDLARHQCACRRWDLTGIPCKHAVCVLDDNQDDPEKYVASYYETSCFKNTYVENIKPVNGEQFWSKTGKSPIAIPNIRKPRGRPKKRDRKKEPFESLKNHGKSTRHGRIPHCSRCGQAGHIKSGCKNEPAVVEGPKNRRGRPRKQPYECTSAFSLF</sequence>
<keyword evidence="8" id="KW-1185">Reference proteome</keyword>
<dbReference type="InterPro" id="IPR007527">
    <property type="entry name" value="Znf_SWIM"/>
</dbReference>
<evidence type="ECO:0000259" key="7">
    <source>
        <dbReference type="PROSITE" id="PS50966"/>
    </source>
</evidence>